<evidence type="ECO:0000313" key="3">
    <source>
        <dbReference type="EMBL" id="GIF57064.1"/>
    </source>
</evidence>
<keyword evidence="2" id="KW-0812">Transmembrane</keyword>
<feature type="region of interest" description="Disordered" evidence="1">
    <location>
        <begin position="1"/>
        <end position="21"/>
    </location>
</feature>
<dbReference type="RefSeq" id="WP_203703105.1">
    <property type="nucleotide sequence ID" value="NZ_BAAALU010000026.1"/>
</dbReference>
<dbReference type="InterPro" id="IPR018580">
    <property type="entry name" value="Uncharacterised_YfhO"/>
</dbReference>
<evidence type="ECO:0000313" key="4">
    <source>
        <dbReference type="Proteomes" id="UP000624325"/>
    </source>
</evidence>
<feature type="transmembrane region" description="Helical" evidence="2">
    <location>
        <begin position="360"/>
        <end position="379"/>
    </location>
</feature>
<feature type="transmembrane region" description="Helical" evidence="2">
    <location>
        <begin position="531"/>
        <end position="551"/>
    </location>
</feature>
<dbReference type="Proteomes" id="UP000624325">
    <property type="component" value="Unassembled WGS sequence"/>
</dbReference>
<dbReference type="PANTHER" id="PTHR38454">
    <property type="entry name" value="INTEGRAL MEMBRANE PROTEIN-RELATED"/>
    <property type="match status" value="1"/>
</dbReference>
<keyword evidence="4" id="KW-1185">Reference proteome</keyword>
<comment type="caution">
    <text evidence="3">The sequence shown here is derived from an EMBL/GenBank/DDBJ whole genome shotgun (WGS) entry which is preliminary data.</text>
</comment>
<feature type="transmembrane region" description="Helical" evidence="2">
    <location>
        <begin position="139"/>
        <end position="157"/>
    </location>
</feature>
<feature type="transmembrane region" description="Helical" evidence="2">
    <location>
        <begin position="432"/>
        <end position="456"/>
    </location>
</feature>
<evidence type="ECO:0000256" key="1">
    <source>
        <dbReference type="SAM" id="MobiDB-lite"/>
    </source>
</evidence>
<feature type="compositionally biased region" description="Basic and acidic residues" evidence="1">
    <location>
        <begin position="8"/>
        <end position="17"/>
    </location>
</feature>
<sequence length="971" mass="101005">MASLRPDALTRDVDRPAPPRHTWPDRVALAAVVLFALVGIGTPLLGLTTFAQTDLLVSKNPYSSAGLATGHVENKIANDIVASGLPNTQLFADELKQGRLTAWNPYVGGGGALGAVPNWATLSPLTLPWYVLPAELAPAYVKLLEILVAAGGTYLFLRRLNLGRASALLGGLAFTASGFMISWTNWPQTRVAAFIPLVFWAAERLATDRRVRDGALLAAALAAMLFGGFPALTGYTILTAGGYLVVRATARGRPVAPILAGAAALVGAVAITAIQLVPFLTAMSHAKLTNRAQTGADHLDPAGLVTSWAPWSLGHANEFALLGDDNVVEAFAYVGAAALVLFLLAVALPGPARAFLPRGVWSYLVSATAAWLVLLYAGGPPLTALQKLPALFADNFVGRARGVLGFLIATLVAIGFEVALRGWTAPHGRSRRWAVGVSAAGLLALGLTTFAGWRAVTAPDSTASPRQFALQCLAGLTIAALAAFTVFLISPPRGRAAPGRWALTVGVLTLTMLAGWFVVSGSGGMVGSRRFAIQCVAVLVIGGLAAVAVFVMSRRRELVAAVLPLLVLGQALVTVYGYWPRVDRDSWYAQTDVHRYLAANLGHERFAAADGGMYAGADSAAKLRSLTGETFFEQRFAQTVQGLPGELFGSTLLRLPPTPELVRSPVLDRLAVRYFVTAPWDKPFGPEAVAKGDGSTVTVEPGRSWSVPLRVRGPIRGIGLIPPTGIRAATRIEVSVRDARGGAELAKGSRVGPKGGKGTPAYVVVDGENIPAGTRLTALITVSGAPLVAAGDGGRPAVSTVLAADDGLAVAYTGSSVVWDRTTALPRFRWASAVHADSDAESRVSVLATGALPPDEVVLDGAPPVAPTGEPATITVTGDGTDDLAARVDARGAGYLVVADALQHGWVATVDGQPAALLPADNGLVAVAVPEGTHTVRLAYRMPMHNAGAWVSGAATIALAGLLIRRRRPNA</sequence>
<dbReference type="Pfam" id="PF09586">
    <property type="entry name" value="YfhO"/>
    <property type="match status" value="1"/>
</dbReference>
<gene>
    <name evidence="3" type="ORF">Air01nite_31590</name>
</gene>
<feature type="transmembrane region" description="Helical" evidence="2">
    <location>
        <begin position="215"/>
        <end position="246"/>
    </location>
</feature>
<proteinExistence type="predicted"/>
<feature type="transmembrane region" description="Helical" evidence="2">
    <location>
        <begin position="947"/>
        <end position="964"/>
    </location>
</feature>
<dbReference type="PANTHER" id="PTHR38454:SF1">
    <property type="entry name" value="INTEGRAL MEMBRANE PROTEIN"/>
    <property type="match status" value="1"/>
</dbReference>
<feature type="transmembrane region" description="Helical" evidence="2">
    <location>
        <begin position="169"/>
        <end position="186"/>
    </location>
</feature>
<feature type="transmembrane region" description="Helical" evidence="2">
    <location>
        <begin position="558"/>
        <end position="579"/>
    </location>
</feature>
<reference evidence="3 4" key="1">
    <citation type="submission" date="2021-01" db="EMBL/GenBank/DDBJ databases">
        <title>Whole genome shotgun sequence of Asanoa iriomotensis NBRC 100142.</title>
        <authorList>
            <person name="Komaki H."/>
            <person name="Tamura T."/>
        </authorList>
    </citation>
    <scope>NUCLEOTIDE SEQUENCE [LARGE SCALE GENOMIC DNA]</scope>
    <source>
        <strain evidence="3 4">NBRC 100142</strain>
    </source>
</reference>
<accession>A0ABQ4C2Q0</accession>
<feature type="transmembrane region" description="Helical" evidence="2">
    <location>
        <begin position="399"/>
        <end position="420"/>
    </location>
</feature>
<keyword evidence="2" id="KW-0472">Membrane</keyword>
<keyword evidence="2" id="KW-1133">Transmembrane helix</keyword>
<evidence type="ECO:0008006" key="5">
    <source>
        <dbReference type="Google" id="ProtNLM"/>
    </source>
</evidence>
<evidence type="ECO:0000256" key="2">
    <source>
        <dbReference type="SAM" id="Phobius"/>
    </source>
</evidence>
<dbReference type="EMBL" id="BONC01000019">
    <property type="protein sequence ID" value="GIF57064.1"/>
    <property type="molecule type" value="Genomic_DNA"/>
</dbReference>
<feature type="transmembrane region" description="Helical" evidence="2">
    <location>
        <begin position="27"/>
        <end position="51"/>
    </location>
</feature>
<organism evidence="3 4">
    <name type="scientific">Asanoa iriomotensis</name>
    <dbReference type="NCBI Taxonomy" id="234613"/>
    <lineage>
        <taxon>Bacteria</taxon>
        <taxon>Bacillati</taxon>
        <taxon>Actinomycetota</taxon>
        <taxon>Actinomycetes</taxon>
        <taxon>Micromonosporales</taxon>
        <taxon>Micromonosporaceae</taxon>
        <taxon>Asanoa</taxon>
    </lineage>
</organism>
<feature type="transmembrane region" description="Helical" evidence="2">
    <location>
        <begin position="330"/>
        <end position="348"/>
    </location>
</feature>
<name>A0ABQ4C2Q0_9ACTN</name>
<feature type="transmembrane region" description="Helical" evidence="2">
    <location>
        <begin position="468"/>
        <end position="489"/>
    </location>
</feature>
<feature type="transmembrane region" description="Helical" evidence="2">
    <location>
        <begin position="501"/>
        <end position="519"/>
    </location>
</feature>
<feature type="transmembrane region" description="Helical" evidence="2">
    <location>
        <begin position="258"/>
        <end position="280"/>
    </location>
</feature>
<protein>
    <recommendedName>
        <fullName evidence="5">YfhO family protein</fullName>
    </recommendedName>
</protein>